<keyword evidence="4 8" id="KW-0863">Zinc-finger</keyword>
<feature type="domain" description="C2H2-type" evidence="9">
    <location>
        <begin position="396"/>
        <end position="423"/>
    </location>
</feature>
<reference evidence="10" key="2">
    <citation type="submission" date="2016-06" db="EMBL/GenBank/DDBJ databases">
        <title>The genome of a short-lived fish provides insights into sex chromosome evolution and the genetic control of aging.</title>
        <authorList>
            <person name="Reichwald K."/>
            <person name="Felder M."/>
            <person name="Petzold A."/>
            <person name="Koch P."/>
            <person name="Groth M."/>
            <person name="Platzer M."/>
        </authorList>
    </citation>
    <scope>NUCLEOTIDE SEQUENCE</scope>
    <source>
        <tissue evidence="10">Brain</tissue>
    </source>
</reference>
<dbReference type="GO" id="GO:0005634">
    <property type="term" value="C:nucleus"/>
    <property type="evidence" value="ECO:0007669"/>
    <property type="project" value="UniProtKB-SubCell"/>
</dbReference>
<dbReference type="GO" id="GO:0000122">
    <property type="term" value="P:negative regulation of transcription by RNA polymerase II"/>
    <property type="evidence" value="ECO:0007669"/>
    <property type="project" value="UniProtKB-ARBA"/>
</dbReference>
<keyword evidence="2" id="KW-0479">Metal-binding</keyword>
<dbReference type="SMART" id="SM00355">
    <property type="entry name" value="ZnF_C2H2"/>
    <property type="match status" value="4"/>
</dbReference>
<accession>A0A1A7XWL1</accession>
<evidence type="ECO:0000313" key="10">
    <source>
        <dbReference type="EMBL" id="SBP22522.1"/>
    </source>
</evidence>
<evidence type="ECO:0000256" key="8">
    <source>
        <dbReference type="PROSITE-ProRule" id="PRU00042"/>
    </source>
</evidence>
<organism evidence="10">
    <name type="scientific">Iconisemion striatum</name>
    <dbReference type="NCBI Taxonomy" id="60296"/>
    <lineage>
        <taxon>Eukaryota</taxon>
        <taxon>Metazoa</taxon>
        <taxon>Chordata</taxon>
        <taxon>Craniata</taxon>
        <taxon>Vertebrata</taxon>
        <taxon>Euteleostomi</taxon>
        <taxon>Actinopterygii</taxon>
        <taxon>Neopterygii</taxon>
        <taxon>Teleostei</taxon>
        <taxon>Neoteleostei</taxon>
        <taxon>Acanthomorphata</taxon>
        <taxon>Ovalentaria</taxon>
        <taxon>Atherinomorphae</taxon>
        <taxon>Cyprinodontiformes</taxon>
        <taxon>Nothobranchiidae</taxon>
        <taxon>Iconisemion</taxon>
    </lineage>
</organism>
<feature type="domain" description="C2H2-type" evidence="9">
    <location>
        <begin position="368"/>
        <end position="395"/>
    </location>
</feature>
<dbReference type="FunFam" id="3.30.160.60:FF:000671">
    <property type="entry name" value="Zinc finger protein 26"/>
    <property type="match status" value="1"/>
</dbReference>
<dbReference type="GO" id="GO:0000978">
    <property type="term" value="F:RNA polymerase II cis-regulatory region sequence-specific DNA binding"/>
    <property type="evidence" value="ECO:0007669"/>
    <property type="project" value="TreeGrafter"/>
</dbReference>
<sequence>MSAGFVNLQAQVESVLGSLVKAASVELIKLFESRYRASVVEVGLTGGEEDNKPWESLDGAFCEDGKRSIGVQVEKDICLPLDFDSTFLQNVGCWREQSEEVVEGSFLSSEIPLAVESNWAPLKEEIIAETVDMVESSVLQTEADNVSQTEDVLEGTDLETSAQCSPSKSKLLVIQPDTSGSSSEENMKFVCPLILKSESPVPKLDHSEPQQAVVSTAKGTAYSPSPSDGAVTPAHAGVWERIHTPKQTENHLHLKLKFTCVDMKLLQPCGVQLVDVLRIPRPDVKTEAGAAKLPRSVRPLLKDVRRHQGPHTGHRFCCFTRCGGGIWRLRKIVTHSRDGYVCSICAKAFKRRKILRRHERFHTGEKPYSCSVCSKTFALRKSLRRHVRFHTDERPYCCSQCGKTFHLRDNLKAHLRFHSGEKPFSCAECGKMFRIMRNLEKHNLNCCEKLTPLFRKIAGL</sequence>
<dbReference type="PANTHER" id="PTHR23226:SF240">
    <property type="entry name" value="GASTRULA ZINC FINGER PROTEIN XLCGF26.1-LIKE-RELATED"/>
    <property type="match status" value="1"/>
</dbReference>
<keyword evidence="7" id="KW-0539">Nucleus</keyword>
<dbReference type="PROSITE" id="PS00028">
    <property type="entry name" value="ZINC_FINGER_C2H2_1"/>
    <property type="match status" value="3"/>
</dbReference>
<dbReference type="EMBL" id="HADX01000290">
    <property type="protein sequence ID" value="SBP22522.1"/>
    <property type="molecule type" value="Transcribed_RNA"/>
</dbReference>
<protein>
    <recommendedName>
        <fullName evidence="9">C2H2-type domain-containing protein</fullName>
    </recommendedName>
</protein>
<dbReference type="PANTHER" id="PTHR23226">
    <property type="entry name" value="ZINC FINGER AND SCAN DOMAIN-CONTAINING"/>
    <property type="match status" value="1"/>
</dbReference>
<evidence type="ECO:0000256" key="2">
    <source>
        <dbReference type="ARBA" id="ARBA00022723"/>
    </source>
</evidence>
<evidence type="ECO:0000256" key="7">
    <source>
        <dbReference type="ARBA" id="ARBA00023242"/>
    </source>
</evidence>
<dbReference type="FunFam" id="3.30.160.60:FF:000100">
    <property type="entry name" value="Zinc finger 45-like"/>
    <property type="match status" value="1"/>
</dbReference>
<feature type="domain" description="C2H2-type" evidence="9">
    <location>
        <begin position="340"/>
        <end position="367"/>
    </location>
</feature>
<evidence type="ECO:0000256" key="3">
    <source>
        <dbReference type="ARBA" id="ARBA00022737"/>
    </source>
</evidence>
<dbReference type="EMBL" id="HADW01009224">
    <property type="protein sequence ID" value="SBP10624.1"/>
    <property type="molecule type" value="Transcribed_RNA"/>
</dbReference>
<name>A0A1A7XWL1_9TELE</name>
<dbReference type="InterPro" id="IPR036236">
    <property type="entry name" value="Znf_C2H2_sf"/>
</dbReference>
<evidence type="ECO:0000256" key="5">
    <source>
        <dbReference type="ARBA" id="ARBA00022833"/>
    </source>
</evidence>
<keyword evidence="3" id="KW-0677">Repeat</keyword>
<feature type="domain" description="C2H2-type" evidence="9">
    <location>
        <begin position="424"/>
        <end position="442"/>
    </location>
</feature>
<evidence type="ECO:0000259" key="9">
    <source>
        <dbReference type="PROSITE" id="PS50157"/>
    </source>
</evidence>
<dbReference type="FunFam" id="3.30.160.60:FF:001465">
    <property type="entry name" value="Zinc finger protein 560"/>
    <property type="match status" value="1"/>
</dbReference>
<proteinExistence type="predicted"/>
<evidence type="ECO:0000256" key="4">
    <source>
        <dbReference type="ARBA" id="ARBA00022771"/>
    </source>
</evidence>
<keyword evidence="5" id="KW-0862">Zinc</keyword>
<dbReference type="Pfam" id="PF00096">
    <property type="entry name" value="zf-C2H2"/>
    <property type="match status" value="2"/>
</dbReference>
<dbReference type="GO" id="GO:0000981">
    <property type="term" value="F:DNA-binding transcription factor activity, RNA polymerase II-specific"/>
    <property type="evidence" value="ECO:0007669"/>
    <property type="project" value="TreeGrafter"/>
</dbReference>
<dbReference type="AlphaFoldDB" id="A0A1A7XWL1"/>
<dbReference type="Gene3D" id="3.30.160.60">
    <property type="entry name" value="Classic Zinc Finger"/>
    <property type="match status" value="4"/>
</dbReference>
<dbReference type="PROSITE" id="PS50157">
    <property type="entry name" value="ZINC_FINGER_C2H2_2"/>
    <property type="match status" value="4"/>
</dbReference>
<evidence type="ECO:0000256" key="6">
    <source>
        <dbReference type="ARBA" id="ARBA00023125"/>
    </source>
</evidence>
<dbReference type="FunFam" id="3.30.160.60:FF:000145">
    <property type="entry name" value="Zinc finger protein 574"/>
    <property type="match status" value="1"/>
</dbReference>
<dbReference type="SUPFAM" id="SSF57667">
    <property type="entry name" value="beta-beta-alpha zinc fingers"/>
    <property type="match status" value="2"/>
</dbReference>
<evidence type="ECO:0000256" key="1">
    <source>
        <dbReference type="ARBA" id="ARBA00004123"/>
    </source>
</evidence>
<keyword evidence="6" id="KW-0238">DNA-binding</keyword>
<dbReference type="InterPro" id="IPR013087">
    <property type="entry name" value="Znf_C2H2_type"/>
</dbReference>
<dbReference type="Pfam" id="PF13912">
    <property type="entry name" value="zf-C2H2_6"/>
    <property type="match status" value="1"/>
</dbReference>
<comment type="subcellular location">
    <subcellularLocation>
        <location evidence="1">Nucleus</location>
    </subcellularLocation>
</comment>
<dbReference type="GO" id="GO:0008270">
    <property type="term" value="F:zinc ion binding"/>
    <property type="evidence" value="ECO:0007669"/>
    <property type="project" value="UniProtKB-KW"/>
</dbReference>
<reference evidence="10" key="1">
    <citation type="submission" date="2016-05" db="EMBL/GenBank/DDBJ databases">
        <authorList>
            <person name="Lavstsen T."/>
            <person name="Jespersen J.S."/>
        </authorList>
    </citation>
    <scope>NUCLEOTIDE SEQUENCE</scope>
    <source>
        <tissue evidence="10">Brain</tissue>
    </source>
</reference>
<gene>
    <name evidence="10" type="primary">Nfu_g_1_020616</name>
</gene>